<gene>
    <name evidence="1" type="ORF">GCM10008938_06120</name>
</gene>
<name>A0ABQ2CWD0_9DEIO</name>
<reference evidence="2" key="1">
    <citation type="journal article" date="2019" name="Int. J. Syst. Evol. Microbiol.">
        <title>The Global Catalogue of Microorganisms (GCM) 10K type strain sequencing project: providing services to taxonomists for standard genome sequencing and annotation.</title>
        <authorList>
            <consortium name="The Broad Institute Genomics Platform"/>
            <consortium name="The Broad Institute Genome Sequencing Center for Infectious Disease"/>
            <person name="Wu L."/>
            <person name="Ma J."/>
        </authorList>
    </citation>
    <scope>NUCLEOTIDE SEQUENCE [LARGE SCALE GENOMIC DNA]</scope>
    <source>
        <strain evidence="2">JCM 14370</strain>
    </source>
</reference>
<accession>A0ABQ2CWD0</accession>
<dbReference type="Proteomes" id="UP000632222">
    <property type="component" value="Unassembled WGS sequence"/>
</dbReference>
<organism evidence="1 2">
    <name type="scientific">Deinococcus roseus</name>
    <dbReference type="NCBI Taxonomy" id="392414"/>
    <lineage>
        <taxon>Bacteria</taxon>
        <taxon>Thermotogati</taxon>
        <taxon>Deinococcota</taxon>
        <taxon>Deinococci</taxon>
        <taxon>Deinococcales</taxon>
        <taxon>Deinococcaceae</taxon>
        <taxon>Deinococcus</taxon>
    </lineage>
</organism>
<keyword evidence="2" id="KW-1185">Reference proteome</keyword>
<comment type="caution">
    <text evidence="1">The sequence shown here is derived from an EMBL/GenBank/DDBJ whole genome shotgun (WGS) entry which is preliminary data.</text>
</comment>
<evidence type="ECO:0000313" key="2">
    <source>
        <dbReference type="Proteomes" id="UP000632222"/>
    </source>
</evidence>
<proteinExistence type="predicted"/>
<dbReference type="EMBL" id="BMOD01000002">
    <property type="protein sequence ID" value="GGJ22683.1"/>
    <property type="molecule type" value="Genomic_DNA"/>
</dbReference>
<sequence>MENYENRAVWMTRLDPAFEDMVVFFEFHGVELRWLDEVEEVREVGEESPTFVNGFCAFHQGKLLAACQEGDFKNRIHETLKEVALRFTEMGYRVPGFRFGLAG</sequence>
<evidence type="ECO:0000313" key="1">
    <source>
        <dbReference type="EMBL" id="GGJ22683.1"/>
    </source>
</evidence>
<dbReference type="RefSeq" id="WP_188999741.1">
    <property type="nucleotide sequence ID" value="NZ_BMOD01000002.1"/>
</dbReference>
<protein>
    <submittedName>
        <fullName evidence="1">Uncharacterized protein</fullName>
    </submittedName>
</protein>